<proteinExistence type="predicted"/>
<protein>
    <submittedName>
        <fullName evidence="1">Uncharacterized protein</fullName>
    </submittedName>
</protein>
<accession>X1VVC3</accession>
<gene>
    <name evidence="1" type="ORF">S12H4_51523</name>
</gene>
<evidence type="ECO:0000313" key="1">
    <source>
        <dbReference type="EMBL" id="GAJ14465.1"/>
    </source>
</evidence>
<dbReference type="AlphaFoldDB" id="X1VVC3"/>
<organism evidence="1">
    <name type="scientific">marine sediment metagenome</name>
    <dbReference type="NCBI Taxonomy" id="412755"/>
    <lineage>
        <taxon>unclassified sequences</taxon>
        <taxon>metagenomes</taxon>
        <taxon>ecological metagenomes</taxon>
    </lineage>
</organism>
<comment type="caution">
    <text evidence="1">The sequence shown here is derived from an EMBL/GenBank/DDBJ whole genome shotgun (WGS) entry which is preliminary data.</text>
</comment>
<reference evidence="1" key="1">
    <citation type="journal article" date="2014" name="Front. Microbiol.">
        <title>High frequency of phylogenetically diverse reductive dehalogenase-homologous genes in deep subseafloor sedimentary metagenomes.</title>
        <authorList>
            <person name="Kawai M."/>
            <person name="Futagami T."/>
            <person name="Toyoda A."/>
            <person name="Takaki Y."/>
            <person name="Nishi S."/>
            <person name="Hori S."/>
            <person name="Arai W."/>
            <person name="Tsubouchi T."/>
            <person name="Morono Y."/>
            <person name="Uchiyama I."/>
            <person name="Ito T."/>
            <person name="Fujiyama A."/>
            <person name="Inagaki F."/>
            <person name="Takami H."/>
        </authorList>
    </citation>
    <scope>NUCLEOTIDE SEQUENCE</scope>
    <source>
        <strain evidence="1">Expedition CK06-06</strain>
    </source>
</reference>
<dbReference type="EMBL" id="BARW01032567">
    <property type="protein sequence ID" value="GAJ14465.1"/>
    <property type="molecule type" value="Genomic_DNA"/>
</dbReference>
<sequence length="61" mass="6987">MMEHTYTRVDEDSVHVVVCNDCGAYAATKEAVTHYSSCKPGEAKRWEKYYEKSDEAHTQEA</sequence>
<name>X1VVC3_9ZZZZ</name>